<protein>
    <submittedName>
        <fullName evidence="2">Uncharacterized metal-binding protein YceD, DUF177 family</fullName>
    </submittedName>
</protein>
<proteinExistence type="predicted"/>
<dbReference type="Proteomes" id="UP000199054">
    <property type="component" value="Unassembled WGS sequence"/>
</dbReference>
<gene>
    <name evidence="2" type="ORF">SAMN04489859_10316</name>
</gene>
<dbReference type="EMBL" id="FODE01000031">
    <property type="protein sequence ID" value="SEO04809.1"/>
    <property type="molecule type" value="Genomic_DNA"/>
</dbReference>
<feature type="compositionally biased region" description="Basic and acidic residues" evidence="1">
    <location>
        <begin position="150"/>
        <end position="161"/>
    </location>
</feature>
<sequence>MTDISGHPLRLRVAHLDPHRPNSFALRPDADTRAAIAQELDLIGLPRLGFEGQVRATSGEAWELQGTLTARVTQACVVTLKPVKTTLETQARRLYTPHLAMPEGDEVEMPDDELEPLGQFIDVSAVMVEELALALPEYPRAEGADLGNPAKDEEPGADTRRPFAGLDQLLRGKD</sequence>
<evidence type="ECO:0000313" key="3">
    <source>
        <dbReference type="Proteomes" id="UP000199054"/>
    </source>
</evidence>
<reference evidence="2 3" key="1">
    <citation type="submission" date="2016-10" db="EMBL/GenBank/DDBJ databases">
        <authorList>
            <person name="de Groot N.N."/>
        </authorList>
    </citation>
    <scope>NUCLEOTIDE SEQUENCE [LARGE SCALE GENOMIC DNA]</scope>
    <source>
        <strain evidence="2 3">DSM 8512</strain>
    </source>
</reference>
<dbReference type="Pfam" id="PF02620">
    <property type="entry name" value="YceD"/>
    <property type="match status" value="1"/>
</dbReference>
<dbReference type="InterPro" id="IPR003772">
    <property type="entry name" value="YceD"/>
</dbReference>
<dbReference type="RefSeq" id="WP_090615288.1">
    <property type="nucleotide sequence ID" value="NZ_CP067124.1"/>
</dbReference>
<keyword evidence="3" id="KW-1185">Reference proteome</keyword>
<accession>A0A1H8LIB9</accession>
<name>A0A1H8LIB9_9RHOB</name>
<dbReference type="OrthoDB" id="8443793at2"/>
<dbReference type="STRING" id="34002.SAMN04489859_10316"/>
<dbReference type="AlphaFoldDB" id="A0A1H8LIB9"/>
<evidence type="ECO:0000256" key="1">
    <source>
        <dbReference type="SAM" id="MobiDB-lite"/>
    </source>
</evidence>
<feature type="region of interest" description="Disordered" evidence="1">
    <location>
        <begin position="140"/>
        <end position="174"/>
    </location>
</feature>
<organism evidence="2 3">
    <name type="scientific">Paracoccus alcaliphilus</name>
    <dbReference type="NCBI Taxonomy" id="34002"/>
    <lineage>
        <taxon>Bacteria</taxon>
        <taxon>Pseudomonadati</taxon>
        <taxon>Pseudomonadota</taxon>
        <taxon>Alphaproteobacteria</taxon>
        <taxon>Rhodobacterales</taxon>
        <taxon>Paracoccaceae</taxon>
        <taxon>Paracoccus</taxon>
    </lineage>
</organism>
<evidence type="ECO:0000313" key="2">
    <source>
        <dbReference type="EMBL" id="SEO04809.1"/>
    </source>
</evidence>